<dbReference type="Proteomes" id="UP001140074">
    <property type="component" value="Unassembled WGS sequence"/>
</dbReference>
<name>A0A9W8IQQ6_9FUNG</name>
<protein>
    <submittedName>
        <fullName evidence="1">Uncharacterized protein</fullName>
    </submittedName>
</protein>
<accession>A0A9W8IQQ6</accession>
<keyword evidence="2" id="KW-1185">Reference proteome</keyword>
<evidence type="ECO:0000313" key="1">
    <source>
        <dbReference type="EMBL" id="KAJ2866485.1"/>
    </source>
</evidence>
<evidence type="ECO:0000313" key="2">
    <source>
        <dbReference type="Proteomes" id="UP001140074"/>
    </source>
</evidence>
<organism evidence="1 2">
    <name type="scientific">Coemansia aciculifera</name>
    <dbReference type="NCBI Taxonomy" id="417176"/>
    <lineage>
        <taxon>Eukaryota</taxon>
        <taxon>Fungi</taxon>
        <taxon>Fungi incertae sedis</taxon>
        <taxon>Zoopagomycota</taxon>
        <taxon>Kickxellomycotina</taxon>
        <taxon>Kickxellomycetes</taxon>
        <taxon>Kickxellales</taxon>
        <taxon>Kickxellaceae</taxon>
        <taxon>Coemansia</taxon>
    </lineage>
</organism>
<reference evidence="1" key="1">
    <citation type="submission" date="2022-07" db="EMBL/GenBank/DDBJ databases">
        <title>Phylogenomic reconstructions and comparative analyses of Kickxellomycotina fungi.</title>
        <authorList>
            <person name="Reynolds N.K."/>
            <person name="Stajich J.E."/>
            <person name="Barry K."/>
            <person name="Grigoriev I.V."/>
            <person name="Crous P."/>
            <person name="Smith M.E."/>
        </authorList>
    </citation>
    <scope>NUCLEOTIDE SEQUENCE</scope>
    <source>
        <strain evidence="1">RSA 476</strain>
    </source>
</reference>
<dbReference type="AlphaFoldDB" id="A0A9W8IQQ6"/>
<gene>
    <name evidence="1" type="ORF">GGH94_001526</name>
</gene>
<proteinExistence type="predicted"/>
<dbReference type="EMBL" id="JANBUY010000037">
    <property type="protein sequence ID" value="KAJ2866485.1"/>
    <property type="molecule type" value="Genomic_DNA"/>
</dbReference>
<sequence>MEPVDPSTITPSQVEQLASERRGGIRVYHGDQLVFEFQSQEAITLLLDSYLPPLQAADNLLSIAAGTDTAPAILPPITGSPSVSSINTLVTGAPSTASARSESMSWRNKESVSLQSYKRRALNPLEEADRPDISLPVVSRPKEYVAIYHYVDDRHDREEPGLSRTIRDNTDNEVTSVLMSTLLGPYPLMAMSTVSELYFQTTRSQLVPGRASCFSHCANIYKTDSDCSMGHMR</sequence>
<comment type="caution">
    <text evidence="1">The sequence shown here is derived from an EMBL/GenBank/DDBJ whole genome shotgun (WGS) entry which is preliminary data.</text>
</comment>